<dbReference type="InterPro" id="IPR057442">
    <property type="entry name" value="Beta-prop_At4g14310"/>
</dbReference>
<organism evidence="4 5">
    <name type="scientific">Eragrostis curvula</name>
    <name type="common">weeping love grass</name>
    <dbReference type="NCBI Taxonomy" id="38414"/>
    <lineage>
        <taxon>Eukaryota</taxon>
        <taxon>Viridiplantae</taxon>
        <taxon>Streptophyta</taxon>
        <taxon>Embryophyta</taxon>
        <taxon>Tracheophyta</taxon>
        <taxon>Spermatophyta</taxon>
        <taxon>Magnoliopsida</taxon>
        <taxon>Liliopsida</taxon>
        <taxon>Poales</taxon>
        <taxon>Poaceae</taxon>
        <taxon>PACMAD clade</taxon>
        <taxon>Chloridoideae</taxon>
        <taxon>Eragrostideae</taxon>
        <taxon>Eragrostidinae</taxon>
        <taxon>Eragrostis</taxon>
    </lineage>
</organism>
<feature type="compositionally biased region" description="Polar residues" evidence="2">
    <location>
        <begin position="48"/>
        <end position="62"/>
    </location>
</feature>
<sequence>MSSRLKDRGGGGGRATAAAAASRPLTPKSISSSSSARRTTAAAVGKENSASKPSKPTSAVRWSTSSIPRASRIPSSVDPSKPASTLRASVLPGRASIGKDPLAEAALRRSASSVEKGRRSVSVVGSRAAEARRGSGGAGGDDISRRKEGFSARAKGFDEISRKKDVVDARVKQTDEVGRKRESFDARAKQISGKRDSFGVNMAKQCDEAKGKTEIFDAIKKKQSEETGGRREGFDAKAKAGDEINRKKEGLNMKLVKETHPKTADSGEASAKAAAVPATHKDDEVGSSSVIPVFTVHVVDSSDVPYGVREQPKNNEDCKKQEEKGKLADKIRVFEQAAASAEGKSAKSVAAVSKYPSKLHEKLAALEGRVQKIATDIKKTKEMLDDNNPEEPKQILSNIQKEINAIEKAISHVKDDNKVQLGTADNSESANSHAEMTAKCTVAKPVGSKHAGKVMNTDELEVRFFPHHKLLRDRRSSTSTQPESSSNMKKDCNGKMGPAACDPDNDENSIAMEFLASLDGEENGFFKDRRAKNLEKNMVSEVADATSKTSSQGSTKNPGGPNFKEEIELIATEKLEEFDEQENKPIMMVQEEPEEFSDDQLSGIGNKSSTGGWFVSEGEAVLLAHGDGTCSYYDIANHEFKSEYKPPSMVSNNMWGDCWLIRAPGVDGCSGRYVIAASAGNALEPGFCSWDYYTREVKAFHIEEEASHASAPSSRAVLGALSSVSSSRSSSGLSNVERQQWWYKPCGPLLLSTASKQRMVTAYDIRDGDVVMQWEVSNPVMGMEHSSPLQWRSRGKVVIAGSESIGLWDVNSLNPQPLLSVTSSGKKVYCLHVNNTDAEVGGGVRQRVSSSEVEGNDGVFSTQESVNVFDFRVPAGIGLKIARHGGTANSIFSRGDSVFIGSTEGRLQIKGGLRSRVQQYSLRKGMLVATYELPEFNAHFHHSSITQVWGNSNIVLAACGMGLFAFDTFKEDTQPTYSFDRGNTIGVREAIGPDDLYCPTFDYSSSRVLLVSRDRPAHW</sequence>
<feature type="compositionally biased region" description="Low complexity" evidence="2">
    <location>
        <begin position="266"/>
        <end position="278"/>
    </location>
</feature>
<proteinExistence type="predicted"/>
<dbReference type="Proteomes" id="UP000324897">
    <property type="component" value="Chromosome 1"/>
</dbReference>
<keyword evidence="5" id="KW-1185">Reference proteome</keyword>
<name>A0A5J9UVJ1_9POAL</name>
<feature type="compositionally biased region" description="Low complexity" evidence="2">
    <location>
        <begin position="103"/>
        <end position="128"/>
    </location>
</feature>
<evidence type="ECO:0000313" key="4">
    <source>
        <dbReference type="EMBL" id="TVU27773.1"/>
    </source>
</evidence>
<feature type="coiled-coil region" evidence="1">
    <location>
        <begin position="363"/>
        <end position="416"/>
    </location>
</feature>
<protein>
    <recommendedName>
        <fullName evidence="3">At4g14310 8-bladed propeller domain-containing protein</fullName>
    </recommendedName>
</protein>
<feature type="domain" description="At4g14310 8-bladed propeller" evidence="3">
    <location>
        <begin position="736"/>
        <end position="1017"/>
    </location>
</feature>
<dbReference type="InterPro" id="IPR045289">
    <property type="entry name" value="At4g14310-like"/>
</dbReference>
<evidence type="ECO:0000259" key="3">
    <source>
        <dbReference type="Pfam" id="PF25465"/>
    </source>
</evidence>
<feature type="compositionally biased region" description="Low complexity" evidence="2">
    <location>
        <begin position="31"/>
        <end position="43"/>
    </location>
</feature>
<dbReference type="SUPFAM" id="SSF50998">
    <property type="entry name" value="Quinoprotein alcohol dehydrogenase-like"/>
    <property type="match status" value="1"/>
</dbReference>
<keyword evidence="1" id="KW-0175">Coiled coil</keyword>
<dbReference type="Gramene" id="TVU27773">
    <property type="protein sequence ID" value="TVU27773"/>
    <property type="gene ID" value="EJB05_19274"/>
</dbReference>
<dbReference type="Pfam" id="PF25465">
    <property type="entry name" value="Beta-prop_At4g14310"/>
    <property type="match status" value="1"/>
</dbReference>
<feature type="compositionally biased region" description="Basic and acidic residues" evidence="2">
    <location>
        <begin position="221"/>
        <end position="265"/>
    </location>
</feature>
<dbReference type="PANTHER" id="PTHR35492:SF1">
    <property type="entry name" value="TRANSDUCIN_WD40 REPEAT-LIKE SUPERFAMILY PROTEIN"/>
    <property type="match status" value="1"/>
</dbReference>
<dbReference type="PANTHER" id="PTHR35492">
    <property type="entry name" value="TRANSDUCIN/WD40 REPEAT-LIKE SUPERFAMILY PROTEIN"/>
    <property type="match status" value="1"/>
</dbReference>
<dbReference type="AlphaFoldDB" id="A0A5J9UVJ1"/>
<comment type="caution">
    <text evidence="4">The sequence shown here is derived from an EMBL/GenBank/DDBJ whole genome shotgun (WGS) entry which is preliminary data.</text>
</comment>
<accession>A0A5J9UVJ1</accession>
<feature type="compositionally biased region" description="Low complexity" evidence="2">
    <location>
        <begin position="63"/>
        <end position="76"/>
    </location>
</feature>
<gene>
    <name evidence="4" type="ORF">EJB05_19274</name>
</gene>
<dbReference type="InterPro" id="IPR011047">
    <property type="entry name" value="Quinoprotein_ADH-like_sf"/>
</dbReference>
<evidence type="ECO:0000313" key="5">
    <source>
        <dbReference type="Proteomes" id="UP000324897"/>
    </source>
</evidence>
<reference evidence="4 5" key="1">
    <citation type="journal article" date="2019" name="Sci. Rep.">
        <title>A high-quality genome of Eragrostis curvula grass provides insights into Poaceae evolution and supports new strategies to enhance forage quality.</title>
        <authorList>
            <person name="Carballo J."/>
            <person name="Santos B.A.C.M."/>
            <person name="Zappacosta D."/>
            <person name="Garbus I."/>
            <person name="Selva J.P."/>
            <person name="Gallo C.A."/>
            <person name="Diaz A."/>
            <person name="Albertini E."/>
            <person name="Caccamo M."/>
            <person name="Echenique V."/>
        </authorList>
    </citation>
    <scope>NUCLEOTIDE SEQUENCE [LARGE SCALE GENOMIC DNA]</scope>
    <source>
        <strain evidence="5">cv. Victoria</strain>
        <tissue evidence="4">Leaf</tissue>
    </source>
</reference>
<feature type="region of interest" description="Disordered" evidence="2">
    <location>
        <begin position="472"/>
        <end position="495"/>
    </location>
</feature>
<evidence type="ECO:0000256" key="2">
    <source>
        <dbReference type="SAM" id="MobiDB-lite"/>
    </source>
</evidence>
<dbReference type="Gene3D" id="2.130.10.10">
    <property type="entry name" value="YVTN repeat-like/Quinoprotein amine dehydrogenase"/>
    <property type="match status" value="1"/>
</dbReference>
<feature type="compositionally biased region" description="Low complexity" evidence="2">
    <location>
        <begin position="477"/>
        <end position="486"/>
    </location>
</feature>
<dbReference type="EMBL" id="RWGY01000011">
    <property type="protein sequence ID" value="TVU27773.1"/>
    <property type="molecule type" value="Genomic_DNA"/>
</dbReference>
<feature type="compositionally biased region" description="Polar residues" evidence="2">
    <location>
        <begin position="546"/>
        <end position="557"/>
    </location>
</feature>
<feature type="region of interest" description="Disordered" evidence="2">
    <location>
        <begin position="541"/>
        <end position="563"/>
    </location>
</feature>
<feature type="non-terminal residue" evidence="4">
    <location>
        <position position="1019"/>
    </location>
</feature>
<feature type="region of interest" description="Disordered" evidence="2">
    <location>
        <begin position="221"/>
        <end position="284"/>
    </location>
</feature>
<feature type="non-terminal residue" evidence="4">
    <location>
        <position position="1"/>
    </location>
</feature>
<dbReference type="OrthoDB" id="1907242at2759"/>
<evidence type="ECO:0000256" key="1">
    <source>
        <dbReference type="SAM" id="Coils"/>
    </source>
</evidence>
<feature type="region of interest" description="Disordered" evidence="2">
    <location>
        <begin position="1"/>
        <end position="147"/>
    </location>
</feature>
<dbReference type="InterPro" id="IPR015943">
    <property type="entry name" value="WD40/YVTN_repeat-like_dom_sf"/>
</dbReference>